<dbReference type="GO" id="GO:0020037">
    <property type="term" value="F:heme binding"/>
    <property type="evidence" value="ECO:0007669"/>
    <property type="project" value="InterPro"/>
</dbReference>
<dbReference type="OrthoDB" id="9811395at2"/>
<name>A0A5C7ASF5_9FLAO</name>
<dbReference type="InterPro" id="IPR036909">
    <property type="entry name" value="Cyt_c-like_dom_sf"/>
</dbReference>
<dbReference type="Pfam" id="PF00034">
    <property type="entry name" value="Cytochrom_C"/>
    <property type="match status" value="1"/>
</dbReference>
<feature type="domain" description="Cytochrome c" evidence="5">
    <location>
        <begin position="29"/>
        <end position="117"/>
    </location>
</feature>
<keyword evidence="3 4" id="KW-0408">Iron</keyword>
<proteinExistence type="predicted"/>
<dbReference type="PANTHER" id="PTHR35008">
    <property type="entry name" value="BLL4482 PROTEIN-RELATED"/>
    <property type="match status" value="1"/>
</dbReference>
<protein>
    <submittedName>
        <fullName evidence="6">Cytochrome c</fullName>
    </submittedName>
</protein>
<dbReference type="InterPro" id="IPR009056">
    <property type="entry name" value="Cyt_c-like_dom"/>
</dbReference>
<dbReference type="GO" id="GO:0009055">
    <property type="term" value="F:electron transfer activity"/>
    <property type="evidence" value="ECO:0007669"/>
    <property type="project" value="InterPro"/>
</dbReference>
<sequence>MKRMIAIYVFLSVMLSCKSSPQQTPELKESMARGAMVYEDFCMNCHMPNGEGVPNAFPPLASADYLMNKRLESIRAVKYGLSGEITVNGQIYNSTMAALGLSDVEVADVMNYVLNSWGNADGKIVTPSEVSKIEP</sequence>
<reference evidence="6 7" key="1">
    <citation type="submission" date="2019-08" db="EMBL/GenBank/DDBJ databases">
        <title>Genome sequence of Gelidibacter salicanalis IC162T.</title>
        <authorList>
            <person name="Bowman J.P."/>
        </authorList>
    </citation>
    <scope>NUCLEOTIDE SEQUENCE [LARGE SCALE GENOMIC DNA]</scope>
    <source>
        <strain evidence="6 7">IC162</strain>
    </source>
</reference>
<dbReference type="InterPro" id="IPR051459">
    <property type="entry name" value="Cytochrome_c-type_DH"/>
</dbReference>
<dbReference type="EMBL" id="VORX01000001">
    <property type="protein sequence ID" value="TXE10539.1"/>
    <property type="molecule type" value="Genomic_DNA"/>
</dbReference>
<evidence type="ECO:0000313" key="7">
    <source>
        <dbReference type="Proteomes" id="UP000321734"/>
    </source>
</evidence>
<gene>
    <name evidence="6" type="ORF">ES711_01130</name>
</gene>
<dbReference type="PROSITE" id="PS51257">
    <property type="entry name" value="PROKAR_LIPOPROTEIN"/>
    <property type="match status" value="1"/>
</dbReference>
<keyword evidence="1 4" id="KW-0349">Heme</keyword>
<evidence type="ECO:0000256" key="1">
    <source>
        <dbReference type="ARBA" id="ARBA00022617"/>
    </source>
</evidence>
<evidence type="ECO:0000256" key="3">
    <source>
        <dbReference type="ARBA" id="ARBA00023004"/>
    </source>
</evidence>
<dbReference type="Gene3D" id="1.10.760.10">
    <property type="entry name" value="Cytochrome c-like domain"/>
    <property type="match status" value="1"/>
</dbReference>
<evidence type="ECO:0000313" key="6">
    <source>
        <dbReference type="EMBL" id="TXE10539.1"/>
    </source>
</evidence>
<keyword evidence="2 4" id="KW-0479">Metal-binding</keyword>
<dbReference type="PANTHER" id="PTHR35008:SF8">
    <property type="entry name" value="ALCOHOL DEHYDROGENASE CYTOCHROME C SUBUNIT"/>
    <property type="match status" value="1"/>
</dbReference>
<keyword evidence="7" id="KW-1185">Reference proteome</keyword>
<comment type="caution">
    <text evidence="6">The sequence shown here is derived from an EMBL/GenBank/DDBJ whole genome shotgun (WGS) entry which is preliminary data.</text>
</comment>
<dbReference type="Proteomes" id="UP000321734">
    <property type="component" value="Unassembled WGS sequence"/>
</dbReference>
<evidence type="ECO:0000256" key="4">
    <source>
        <dbReference type="PROSITE-ProRule" id="PRU00433"/>
    </source>
</evidence>
<dbReference type="PROSITE" id="PS51007">
    <property type="entry name" value="CYTC"/>
    <property type="match status" value="1"/>
</dbReference>
<dbReference type="GO" id="GO:0046872">
    <property type="term" value="F:metal ion binding"/>
    <property type="evidence" value="ECO:0007669"/>
    <property type="project" value="UniProtKB-KW"/>
</dbReference>
<accession>A0A5C7ASF5</accession>
<dbReference type="AlphaFoldDB" id="A0A5C7ASF5"/>
<dbReference type="SUPFAM" id="SSF46626">
    <property type="entry name" value="Cytochrome c"/>
    <property type="match status" value="1"/>
</dbReference>
<evidence type="ECO:0000256" key="2">
    <source>
        <dbReference type="ARBA" id="ARBA00022723"/>
    </source>
</evidence>
<evidence type="ECO:0000259" key="5">
    <source>
        <dbReference type="PROSITE" id="PS51007"/>
    </source>
</evidence>
<organism evidence="6 7">
    <name type="scientific">Gelidibacter salicanalis</name>
    <dbReference type="NCBI Taxonomy" id="291193"/>
    <lineage>
        <taxon>Bacteria</taxon>
        <taxon>Pseudomonadati</taxon>
        <taxon>Bacteroidota</taxon>
        <taxon>Flavobacteriia</taxon>
        <taxon>Flavobacteriales</taxon>
        <taxon>Flavobacteriaceae</taxon>
        <taxon>Gelidibacter</taxon>
    </lineage>
</organism>